<dbReference type="InterPro" id="IPR044835">
    <property type="entry name" value="ARF_plant"/>
</dbReference>
<reference evidence="12" key="2">
    <citation type="journal article" date="2017" name="Nat. Plants">
        <title>The Aegilops tauschii genome reveals multiple impacts of transposons.</title>
        <authorList>
            <person name="Zhao G."/>
            <person name="Zou C."/>
            <person name="Li K."/>
            <person name="Wang K."/>
            <person name="Li T."/>
            <person name="Gao L."/>
            <person name="Zhang X."/>
            <person name="Wang H."/>
            <person name="Yang Z."/>
            <person name="Liu X."/>
            <person name="Jiang W."/>
            <person name="Mao L."/>
            <person name="Kong X."/>
            <person name="Jiao Y."/>
            <person name="Jia J."/>
        </authorList>
    </citation>
    <scope>NUCLEOTIDE SEQUENCE [LARGE SCALE GENOMIC DNA]</scope>
    <source>
        <strain evidence="12">cv. AL8/78</strain>
    </source>
</reference>
<protein>
    <recommendedName>
        <fullName evidence="9">Auxin response factor</fullName>
    </recommendedName>
</protein>
<dbReference type="Pfam" id="PF02362">
    <property type="entry name" value="B3"/>
    <property type="match status" value="1"/>
</dbReference>
<evidence type="ECO:0000259" key="10">
    <source>
        <dbReference type="PROSITE" id="PS50863"/>
    </source>
</evidence>
<evidence type="ECO:0000256" key="8">
    <source>
        <dbReference type="ARBA" id="ARBA00023294"/>
    </source>
</evidence>
<reference evidence="12" key="1">
    <citation type="journal article" date="2014" name="Science">
        <title>Ancient hybridizations among the ancestral genomes of bread wheat.</title>
        <authorList>
            <consortium name="International Wheat Genome Sequencing Consortium,"/>
            <person name="Marcussen T."/>
            <person name="Sandve S.R."/>
            <person name="Heier L."/>
            <person name="Spannagl M."/>
            <person name="Pfeifer M."/>
            <person name="Jakobsen K.S."/>
            <person name="Wulff B.B."/>
            <person name="Steuernagel B."/>
            <person name="Mayer K.F."/>
            <person name="Olsen O.A."/>
        </authorList>
    </citation>
    <scope>NUCLEOTIDE SEQUENCE [LARGE SCALE GENOMIC DNA]</scope>
    <source>
        <strain evidence="12">cv. AL8/78</strain>
    </source>
</reference>
<organism evidence="11 12">
    <name type="scientific">Aegilops tauschii subsp. strangulata</name>
    <name type="common">Goatgrass</name>
    <dbReference type="NCBI Taxonomy" id="200361"/>
    <lineage>
        <taxon>Eukaryota</taxon>
        <taxon>Viridiplantae</taxon>
        <taxon>Streptophyta</taxon>
        <taxon>Embryophyta</taxon>
        <taxon>Tracheophyta</taxon>
        <taxon>Spermatophyta</taxon>
        <taxon>Magnoliopsida</taxon>
        <taxon>Liliopsida</taxon>
        <taxon>Poales</taxon>
        <taxon>Poaceae</taxon>
        <taxon>BOP clade</taxon>
        <taxon>Pooideae</taxon>
        <taxon>Triticodae</taxon>
        <taxon>Triticeae</taxon>
        <taxon>Triticinae</taxon>
        <taxon>Aegilops</taxon>
    </lineage>
</organism>
<dbReference type="GO" id="GO:0005634">
    <property type="term" value="C:nucleus"/>
    <property type="evidence" value="ECO:0007669"/>
    <property type="project" value="UniProtKB-SubCell"/>
</dbReference>
<proteinExistence type="inferred from homology"/>
<dbReference type="Gene3D" id="2.30.30.1040">
    <property type="match status" value="1"/>
</dbReference>
<dbReference type="GO" id="GO:0009734">
    <property type="term" value="P:auxin-activated signaling pathway"/>
    <property type="evidence" value="ECO:0007669"/>
    <property type="project" value="UniProtKB-KW"/>
</dbReference>
<dbReference type="InterPro" id="IPR010525">
    <property type="entry name" value="ARF_dom"/>
</dbReference>
<keyword evidence="5 9" id="KW-0238">DNA-binding</keyword>
<evidence type="ECO:0000256" key="4">
    <source>
        <dbReference type="ARBA" id="ARBA00023015"/>
    </source>
</evidence>
<dbReference type="EnsemblPlants" id="AET5Gv20118800.18">
    <property type="protein sequence ID" value="AET5Gv20118800.18"/>
    <property type="gene ID" value="AET5Gv20118800"/>
</dbReference>
<dbReference type="Proteomes" id="UP000015105">
    <property type="component" value="Chromosome 5D"/>
</dbReference>
<keyword evidence="6 9" id="KW-0804">Transcription</keyword>
<evidence type="ECO:0000256" key="6">
    <source>
        <dbReference type="ARBA" id="ARBA00023163"/>
    </source>
</evidence>
<reference evidence="11" key="3">
    <citation type="journal article" date="2017" name="Nature">
        <title>Genome sequence of the progenitor of the wheat D genome Aegilops tauschii.</title>
        <authorList>
            <person name="Luo M.C."/>
            <person name="Gu Y.Q."/>
            <person name="Puiu D."/>
            <person name="Wang H."/>
            <person name="Twardziok S.O."/>
            <person name="Deal K.R."/>
            <person name="Huo N."/>
            <person name="Zhu T."/>
            <person name="Wang L."/>
            <person name="Wang Y."/>
            <person name="McGuire P.E."/>
            <person name="Liu S."/>
            <person name="Long H."/>
            <person name="Ramasamy R.K."/>
            <person name="Rodriguez J.C."/>
            <person name="Van S.L."/>
            <person name="Yuan L."/>
            <person name="Wang Z."/>
            <person name="Xia Z."/>
            <person name="Xiao L."/>
            <person name="Anderson O.D."/>
            <person name="Ouyang S."/>
            <person name="Liang Y."/>
            <person name="Zimin A.V."/>
            <person name="Pertea G."/>
            <person name="Qi P."/>
            <person name="Bennetzen J.L."/>
            <person name="Dai X."/>
            <person name="Dawson M.W."/>
            <person name="Muller H.G."/>
            <person name="Kugler K."/>
            <person name="Rivarola-Duarte L."/>
            <person name="Spannagl M."/>
            <person name="Mayer K.F.X."/>
            <person name="Lu F.H."/>
            <person name="Bevan M.W."/>
            <person name="Leroy P."/>
            <person name="Li P."/>
            <person name="You F.M."/>
            <person name="Sun Q."/>
            <person name="Liu Z."/>
            <person name="Lyons E."/>
            <person name="Wicker T."/>
            <person name="Salzberg S.L."/>
            <person name="Devos K.M."/>
            <person name="Dvorak J."/>
        </authorList>
    </citation>
    <scope>NUCLEOTIDE SEQUENCE [LARGE SCALE GENOMIC DNA]</scope>
    <source>
        <strain evidence="11">cv. AL8/78</strain>
    </source>
</reference>
<evidence type="ECO:0000256" key="1">
    <source>
        <dbReference type="ARBA" id="ARBA00003182"/>
    </source>
</evidence>
<dbReference type="SMART" id="SM01019">
    <property type="entry name" value="B3"/>
    <property type="match status" value="1"/>
</dbReference>
<feature type="domain" description="TF-B3" evidence="10">
    <location>
        <begin position="120"/>
        <end position="222"/>
    </location>
</feature>
<keyword evidence="4 9" id="KW-0805">Transcription regulation</keyword>
<comment type="subcellular location">
    <subcellularLocation>
        <location evidence="2 9">Nucleus</location>
    </subcellularLocation>
</comment>
<dbReference type="InterPro" id="IPR015300">
    <property type="entry name" value="DNA-bd_pseudobarrel_sf"/>
</dbReference>
<reference evidence="11" key="4">
    <citation type="submission" date="2019-03" db="UniProtKB">
        <authorList>
            <consortium name="EnsemblPlants"/>
        </authorList>
    </citation>
    <scope>IDENTIFICATION</scope>
</reference>
<comment type="function">
    <text evidence="1 9">Auxin response factors (ARFs) are transcriptional factors that bind specifically to the DNA sequence 5'-TGTCTC-3' found in the auxin-responsive promoter elements (AuxREs).</text>
</comment>
<dbReference type="Pfam" id="PF06507">
    <property type="entry name" value="ARF_AD"/>
    <property type="match status" value="1"/>
</dbReference>
<sequence>MCAWHFSGEQRCLNSELWHACAGPLVSLPAVGSRVIYFPQGHSEQVAASTNKEVDSQIPNYPNLPPQLICQLHNVTMHADAETDEVYAQMTLQPLSPEEQKEPFLPIELGAASKQPTNYFCKTLTASDTSTHGGFSVPRRSAEKVFPPLDFSLQPPCQELIAKDLHDNEWKFRHIFRGQPKRHLLTTGWSVFVSAKRLVAGDSVIFIWNDNNQLLLGIRHANRPQTIMPSSVLSSDSMHIGLLAAAAHAAATNSRFTIFYNPRASPSEFIIPLAKYVKSVYHTRVSVGMRFRMLFETEESSVRRYMGTITTISDLDSVRWPNSHWRSVKVGWDESTAGEKQPRVSLWEIEPLTTFPMYPTAFPLRLKRPWASGLPSMHDMFNGVKNDDFSRYSSLMWLGDGDRGAQSLNFQGVGASPWLQPKM</sequence>
<dbReference type="SUPFAM" id="SSF101936">
    <property type="entry name" value="DNA-binding pseudobarrel domain"/>
    <property type="match status" value="1"/>
</dbReference>
<dbReference type="AlphaFoldDB" id="A0A453JM87"/>
<keyword evidence="7 9" id="KW-0539">Nucleus</keyword>
<dbReference type="FunFam" id="2.30.30.1040:FF:000001">
    <property type="entry name" value="Auxin response factor"/>
    <property type="match status" value="1"/>
</dbReference>
<evidence type="ECO:0000256" key="3">
    <source>
        <dbReference type="ARBA" id="ARBA00007853"/>
    </source>
</evidence>
<dbReference type="GO" id="GO:0006355">
    <property type="term" value="P:regulation of DNA-templated transcription"/>
    <property type="evidence" value="ECO:0007669"/>
    <property type="project" value="InterPro"/>
</dbReference>
<reference evidence="11" key="5">
    <citation type="journal article" date="2021" name="G3 (Bethesda)">
        <title>Aegilops tauschii genome assembly Aet v5.0 features greater sequence contiguity and improved annotation.</title>
        <authorList>
            <person name="Wang L."/>
            <person name="Zhu T."/>
            <person name="Rodriguez J.C."/>
            <person name="Deal K.R."/>
            <person name="Dubcovsky J."/>
            <person name="McGuire P.E."/>
            <person name="Lux T."/>
            <person name="Spannagl M."/>
            <person name="Mayer K.F.X."/>
            <person name="Baldrich P."/>
            <person name="Meyers B.C."/>
            <person name="Huo N."/>
            <person name="Gu Y.Q."/>
            <person name="Zhou H."/>
            <person name="Devos K.M."/>
            <person name="Bennetzen J.L."/>
            <person name="Unver T."/>
            <person name="Budak H."/>
            <person name="Gulick P.J."/>
            <person name="Galiba G."/>
            <person name="Kalapos B."/>
            <person name="Nelson D.R."/>
            <person name="Li P."/>
            <person name="You F.M."/>
            <person name="Luo M.C."/>
            <person name="Dvorak J."/>
        </authorList>
    </citation>
    <scope>NUCLEOTIDE SEQUENCE [LARGE SCALE GENOMIC DNA]</scope>
    <source>
        <strain evidence="11">cv. AL8/78</strain>
    </source>
</reference>
<evidence type="ECO:0000256" key="9">
    <source>
        <dbReference type="RuleBase" id="RU004561"/>
    </source>
</evidence>
<dbReference type="Gramene" id="AET5Gv20118800.18">
    <property type="protein sequence ID" value="AET5Gv20118800.18"/>
    <property type="gene ID" value="AET5Gv20118800"/>
</dbReference>
<dbReference type="CDD" id="cd10017">
    <property type="entry name" value="B3_DNA"/>
    <property type="match status" value="1"/>
</dbReference>
<name>A0A453JM87_AEGTS</name>
<comment type="similarity">
    <text evidence="3 9">Belongs to the ARF family.</text>
</comment>
<dbReference type="PANTHER" id="PTHR31384">
    <property type="entry name" value="AUXIN RESPONSE FACTOR 4-RELATED"/>
    <property type="match status" value="1"/>
</dbReference>
<evidence type="ECO:0000313" key="11">
    <source>
        <dbReference type="EnsemblPlants" id="AET5Gv20118800.18"/>
    </source>
</evidence>
<dbReference type="GO" id="GO:0003677">
    <property type="term" value="F:DNA binding"/>
    <property type="evidence" value="ECO:0007669"/>
    <property type="project" value="UniProtKB-KW"/>
</dbReference>
<dbReference type="FunFam" id="2.40.330.10:FF:000001">
    <property type="entry name" value="Auxin response factor"/>
    <property type="match status" value="1"/>
</dbReference>
<evidence type="ECO:0000313" key="12">
    <source>
        <dbReference type="Proteomes" id="UP000015105"/>
    </source>
</evidence>
<comment type="subunit">
    <text evidence="9">Homodimers and heterodimers.</text>
</comment>
<dbReference type="PANTHER" id="PTHR31384:SF150">
    <property type="entry name" value="AUXIN RESPONSE FACTOR 6"/>
    <property type="match status" value="1"/>
</dbReference>
<dbReference type="InterPro" id="IPR003340">
    <property type="entry name" value="B3_DNA-bd"/>
</dbReference>
<evidence type="ECO:0000256" key="5">
    <source>
        <dbReference type="ARBA" id="ARBA00023125"/>
    </source>
</evidence>
<keyword evidence="12" id="KW-1185">Reference proteome</keyword>
<evidence type="ECO:0000256" key="7">
    <source>
        <dbReference type="ARBA" id="ARBA00023242"/>
    </source>
</evidence>
<dbReference type="PROSITE" id="PS50863">
    <property type="entry name" value="B3"/>
    <property type="match status" value="1"/>
</dbReference>
<accession>A0A453JM87</accession>
<dbReference type="Gene3D" id="2.40.330.10">
    <property type="entry name" value="DNA-binding pseudobarrel domain"/>
    <property type="match status" value="1"/>
</dbReference>
<evidence type="ECO:0000256" key="2">
    <source>
        <dbReference type="ARBA" id="ARBA00004123"/>
    </source>
</evidence>
<keyword evidence="8 9" id="KW-0927">Auxin signaling pathway</keyword>